<evidence type="ECO:0000259" key="1">
    <source>
        <dbReference type="Pfam" id="PF05848"/>
    </source>
</evidence>
<evidence type="ECO:0000313" key="3">
    <source>
        <dbReference type="EMBL" id="MBK1469174.1"/>
    </source>
</evidence>
<dbReference type="RefSeq" id="WP_068472003.1">
    <property type="nucleotide sequence ID" value="NZ_AP038371.1"/>
</dbReference>
<dbReference type="Gene3D" id="1.10.1200.150">
    <property type="entry name" value="Transcriptional regulator CtsR, C-terminal domain"/>
    <property type="match status" value="1"/>
</dbReference>
<dbReference type="Gene3D" id="3.30.56.130">
    <property type="entry name" value="Transcriptional regulator CtsR, winged HTH domain"/>
    <property type="match status" value="1"/>
</dbReference>
<gene>
    <name evidence="3" type="ORF">IBJ83_07720</name>
</gene>
<evidence type="ECO:0000313" key="4">
    <source>
        <dbReference type="Proteomes" id="UP000823123"/>
    </source>
</evidence>
<accession>A0ABS1CBA0</accession>
<dbReference type="InterPro" id="IPR041473">
    <property type="entry name" value="CtsR_C"/>
</dbReference>
<dbReference type="EMBL" id="JACVDA010000028">
    <property type="protein sequence ID" value="MBK1469174.1"/>
    <property type="molecule type" value="Genomic_DNA"/>
</dbReference>
<evidence type="ECO:0000259" key="2">
    <source>
        <dbReference type="Pfam" id="PF17727"/>
    </source>
</evidence>
<reference evidence="3 4" key="1">
    <citation type="submission" date="2020-09" db="EMBL/GenBank/DDBJ databases">
        <title>Parvimonas S3374 sp. nov.</title>
        <authorList>
            <person name="Buhl M."/>
        </authorList>
    </citation>
    <scope>NUCLEOTIDE SEQUENCE [LARGE SCALE GENOMIC DNA]</scope>
    <source>
        <strain evidence="3 4">S3374</strain>
    </source>
</reference>
<organism evidence="3 4">
    <name type="scientific">Parvimonas parva</name>
    <dbReference type="NCBI Taxonomy" id="2769485"/>
    <lineage>
        <taxon>Bacteria</taxon>
        <taxon>Bacillati</taxon>
        <taxon>Bacillota</taxon>
        <taxon>Tissierellia</taxon>
        <taxon>Tissierellales</taxon>
        <taxon>Peptoniphilaceae</taxon>
        <taxon>Parvimonas</taxon>
    </lineage>
</organism>
<feature type="domain" description="CtsR N-terminal HTH" evidence="1">
    <location>
        <begin position="4"/>
        <end position="73"/>
    </location>
</feature>
<dbReference type="InterPro" id="IPR041902">
    <property type="entry name" value="CtsR_N_sf"/>
</dbReference>
<feature type="domain" description="CtsR C-terminal dimerization" evidence="2">
    <location>
        <begin position="78"/>
        <end position="146"/>
    </location>
</feature>
<keyword evidence="4" id="KW-1185">Reference proteome</keyword>
<proteinExistence type="predicted"/>
<dbReference type="InterPro" id="IPR040465">
    <property type="entry name" value="CtsR_N"/>
</dbReference>
<dbReference type="Pfam" id="PF05848">
    <property type="entry name" value="CtsR"/>
    <property type="match status" value="1"/>
</dbReference>
<protein>
    <submittedName>
        <fullName evidence="3">CtsR family transcriptional regulator</fullName>
    </submittedName>
</protein>
<dbReference type="Proteomes" id="UP000823123">
    <property type="component" value="Unassembled WGS sequence"/>
</dbReference>
<dbReference type="Pfam" id="PF17727">
    <property type="entry name" value="CtsR_C"/>
    <property type="match status" value="1"/>
</dbReference>
<comment type="caution">
    <text evidence="3">The sequence shown here is derived from an EMBL/GenBank/DDBJ whole genome shotgun (WGS) entry which is preliminary data.</text>
</comment>
<sequence>MAGVSDIIEKFLKEMLENSENGIIEIGRNDLASKFSCAPSQINYVLTTRFSSTNGYYIESHRGGSGYIKIATLSNEDSFFNSIMEYLEENSITFNEGRRIVNRIFELGYITKRERFIILHAISDNSLCIDSKGRDSLRSNVLLNILYSFRRENE</sequence>
<dbReference type="InterPro" id="IPR041908">
    <property type="entry name" value="CtsR_C_sf"/>
</dbReference>
<name>A0ABS1CBA0_9FIRM</name>